<feature type="compositionally biased region" description="Basic and acidic residues" evidence="7">
    <location>
        <begin position="215"/>
        <end position="234"/>
    </location>
</feature>
<dbReference type="GO" id="GO:0005634">
    <property type="term" value="C:nucleus"/>
    <property type="evidence" value="ECO:0007669"/>
    <property type="project" value="TreeGrafter"/>
</dbReference>
<evidence type="ECO:0000259" key="8">
    <source>
        <dbReference type="PROSITE" id="PS51083"/>
    </source>
</evidence>
<evidence type="ECO:0000256" key="3">
    <source>
        <dbReference type="ARBA" id="ARBA00022833"/>
    </source>
</evidence>
<gene>
    <name evidence="9" type="ORF">DOTSEDRAFT_74573</name>
</gene>
<dbReference type="InterPro" id="IPR007529">
    <property type="entry name" value="Znf_HIT"/>
</dbReference>
<reference evidence="9 10" key="2">
    <citation type="journal article" date="2012" name="PLoS Pathog.">
        <title>Diverse lifestyles and strategies of plant pathogenesis encoded in the genomes of eighteen Dothideomycetes fungi.</title>
        <authorList>
            <person name="Ohm R.A."/>
            <person name="Feau N."/>
            <person name="Henrissat B."/>
            <person name="Schoch C.L."/>
            <person name="Horwitz B.A."/>
            <person name="Barry K.W."/>
            <person name="Condon B.J."/>
            <person name="Copeland A.C."/>
            <person name="Dhillon B."/>
            <person name="Glaser F."/>
            <person name="Hesse C.N."/>
            <person name="Kosti I."/>
            <person name="LaButti K."/>
            <person name="Lindquist E.A."/>
            <person name="Lucas S."/>
            <person name="Salamov A.A."/>
            <person name="Bradshaw R.E."/>
            <person name="Ciuffetti L."/>
            <person name="Hamelin R.C."/>
            <person name="Kema G.H.J."/>
            <person name="Lawrence C."/>
            <person name="Scott J.A."/>
            <person name="Spatafora J.W."/>
            <person name="Turgeon B.G."/>
            <person name="de Wit P.J.G.M."/>
            <person name="Zhong S."/>
            <person name="Goodwin S.B."/>
            <person name="Grigoriev I.V."/>
        </authorList>
    </citation>
    <scope>NUCLEOTIDE SEQUENCE [LARGE SCALE GENOMIC DNA]</scope>
    <source>
        <strain evidence="10">NZE10 / CBS 128990</strain>
    </source>
</reference>
<dbReference type="InterPro" id="IPR057721">
    <property type="entry name" value="BCD1_alpha/beta"/>
</dbReference>
<keyword evidence="1" id="KW-0479">Metal-binding</keyword>
<organism evidence="9 10">
    <name type="scientific">Dothistroma septosporum (strain NZE10 / CBS 128990)</name>
    <name type="common">Red band needle blight fungus</name>
    <name type="synonym">Mycosphaerella pini</name>
    <dbReference type="NCBI Taxonomy" id="675120"/>
    <lineage>
        <taxon>Eukaryota</taxon>
        <taxon>Fungi</taxon>
        <taxon>Dikarya</taxon>
        <taxon>Ascomycota</taxon>
        <taxon>Pezizomycotina</taxon>
        <taxon>Dothideomycetes</taxon>
        <taxon>Dothideomycetidae</taxon>
        <taxon>Mycosphaerellales</taxon>
        <taxon>Mycosphaerellaceae</taxon>
        <taxon>Dothistroma</taxon>
    </lineage>
</organism>
<proteinExistence type="inferred from homology"/>
<keyword evidence="2 6" id="KW-0863">Zinc-finger</keyword>
<dbReference type="EMBL" id="KB446543">
    <property type="protein sequence ID" value="EME41082.1"/>
    <property type="molecule type" value="Genomic_DNA"/>
</dbReference>
<feature type="region of interest" description="Disordered" evidence="7">
    <location>
        <begin position="345"/>
        <end position="369"/>
    </location>
</feature>
<evidence type="ECO:0000256" key="6">
    <source>
        <dbReference type="PROSITE-ProRule" id="PRU00453"/>
    </source>
</evidence>
<dbReference type="PROSITE" id="PS51083">
    <property type="entry name" value="ZF_HIT"/>
    <property type="match status" value="1"/>
</dbReference>
<accession>N1PFD2</accession>
<dbReference type="STRING" id="675120.N1PFD2"/>
<dbReference type="GO" id="GO:0070761">
    <property type="term" value="C:pre-snoRNP complex"/>
    <property type="evidence" value="ECO:0007669"/>
    <property type="project" value="TreeGrafter"/>
</dbReference>
<evidence type="ECO:0000256" key="2">
    <source>
        <dbReference type="ARBA" id="ARBA00022771"/>
    </source>
</evidence>
<comment type="function">
    <text evidence="4">Required for box C/D snoRNAs accumulation involved in snoRNA processing, snoRNA transport to the nucleolus and ribosome biogenesis.</text>
</comment>
<dbReference type="GO" id="GO:0000463">
    <property type="term" value="P:maturation of LSU-rRNA from tricistronic rRNA transcript (SSU-rRNA, 5.8S rRNA, LSU-rRNA)"/>
    <property type="evidence" value="ECO:0007669"/>
    <property type="project" value="TreeGrafter"/>
</dbReference>
<dbReference type="OMA" id="HKRLAWT"/>
<keyword evidence="10" id="KW-1185">Reference proteome</keyword>
<dbReference type="Gene3D" id="3.30.60.190">
    <property type="match status" value="1"/>
</dbReference>
<evidence type="ECO:0000313" key="10">
    <source>
        <dbReference type="Proteomes" id="UP000016933"/>
    </source>
</evidence>
<sequence>MPDEALLSELCSLCYAETPKYRCPRCKTKTCSLPCYKKHQQRASCNGKRDPAEYLKKRELATPAGIDRDYNYLKSIERDIDHASKDTRERGVNARLSKHARRNLEDTSNFQKYLIEHNINVQSAPRGMSRQKSNHSHTTNRNNVLWTLEWIDVAGISELQHDCMDSERIGHLHTLMQRKQRRADKRSRDGDAKAAKSKKRKDEQKASVVTTTVEPVREGDVSVHFEETQGRLDQADELPNPAASASQHPSEQMDDTKEPADIVQRTDEKPYLYLLKPSTAVGAKVLAPLSPEQTLTKCLEDRTVLEYPTIYALPQAPGSLPAGFMLEKQYIRIRKREENELRDAMSKAGKNAVSHRADNGAGNARVDPSKILDMLKRDISR</sequence>
<feature type="region of interest" description="Disordered" evidence="7">
    <location>
        <begin position="173"/>
        <end position="257"/>
    </location>
</feature>
<dbReference type="GO" id="GO:0000492">
    <property type="term" value="P:box C/D snoRNP assembly"/>
    <property type="evidence" value="ECO:0007669"/>
    <property type="project" value="TreeGrafter"/>
</dbReference>
<dbReference type="GO" id="GO:0048254">
    <property type="term" value="P:snoRNA localization"/>
    <property type="evidence" value="ECO:0007669"/>
    <property type="project" value="TreeGrafter"/>
</dbReference>
<dbReference type="GO" id="GO:0008270">
    <property type="term" value="F:zinc ion binding"/>
    <property type="evidence" value="ECO:0007669"/>
    <property type="project" value="UniProtKB-UniRule"/>
</dbReference>
<dbReference type="InterPro" id="IPR051639">
    <property type="entry name" value="BCD1"/>
</dbReference>
<evidence type="ECO:0000256" key="4">
    <source>
        <dbReference type="ARBA" id="ARBA00049598"/>
    </source>
</evidence>
<evidence type="ECO:0000256" key="7">
    <source>
        <dbReference type="SAM" id="MobiDB-lite"/>
    </source>
</evidence>
<evidence type="ECO:0000256" key="5">
    <source>
        <dbReference type="ARBA" id="ARBA00049654"/>
    </source>
</evidence>
<name>N1PFD2_DOTSN</name>
<keyword evidence="3" id="KW-0862">Zinc</keyword>
<feature type="domain" description="HIT-type" evidence="8">
    <location>
        <begin position="11"/>
        <end position="45"/>
    </location>
</feature>
<feature type="compositionally biased region" description="Basic and acidic residues" evidence="7">
    <location>
        <begin position="186"/>
        <end position="205"/>
    </location>
</feature>
<dbReference type="Proteomes" id="UP000016933">
    <property type="component" value="Unassembled WGS sequence"/>
</dbReference>
<evidence type="ECO:0000256" key="1">
    <source>
        <dbReference type="ARBA" id="ARBA00022723"/>
    </source>
</evidence>
<evidence type="ECO:0000313" key="9">
    <source>
        <dbReference type="EMBL" id="EME41082.1"/>
    </source>
</evidence>
<dbReference type="PANTHER" id="PTHR13483">
    <property type="entry name" value="BOX C_D SNORNA PROTEIN 1-RELATED"/>
    <property type="match status" value="1"/>
</dbReference>
<dbReference type="Pfam" id="PF04438">
    <property type="entry name" value="zf-HIT"/>
    <property type="match status" value="1"/>
</dbReference>
<dbReference type="AlphaFoldDB" id="N1PFD2"/>
<dbReference type="PANTHER" id="PTHR13483:SF11">
    <property type="entry name" value="ZINC FINGER HIT DOMAIN-CONTAINING PROTEIN 3"/>
    <property type="match status" value="1"/>
</dbReference>
<dbReference type="CDD" id="cd23023">
    <property type="entry name" value="zf-HIT_BCD1"/>
    <property type="match status" value="1"/>
</dbReference>
<reference evidence="10" key="1">
    <citation type="journal article" date="2012" name="PLoS Genet.">
        <title>The genomes of the fungal plant pathogens Cladosporium fulvum and Dothistroma septosporum reveal adaptation to different hosts and lifestyles but also signatures of common ancestry.</title>
        <authorList>
            <person name="de Wit P.J.G.M."/>
            <person name="van der Burgt A."/>
            <person name="Oekmen B."/>
            <person name="Stergiopoulos I."/>
            <person name="Abd-Elsalam K.A."/>
            <person name="Aerts A.L."/>
            <person name="Bahkali A.H."/>
            <person name="Beenen H.G."/>
            <person name="Chettri P."/>
            <person name="Cox M.P."/>
            <person name="Datema E."/>
            <person name="de Vries R.P."/>
            <person name="Dhillon B."/>
            <person name="Ganley A.R."/>
            <person name="Griffiths S.A."/>
            <person name="Guo Y."/>
            <person name="Hamelin R.C."/>
            <person name="Henrissat B."/>
            <person name="Kabir M.S."/>
            <person name="Jashni M.K."/>
            <person name="Kema G."/>
            <person name="Klaubauf S."/>
            <person name="Lapidus A."/>
            <person name="Levasseur A."/>
            <person name="Lindquist E."/>
            <person name="Mehrabi R."/>
            <person name="Ohm R.A."/>
            <person name="Owen T.J."/>
            <person name="Salamov A."/>
            <person name="Schwelm A."/>
            <person name="Schijlen E."/>
            <person name="Sun H."/>
            <person name="van den Burg H.A."/>
            <person name="van Ham R.C.H.J."/>
            <person name="Zhang S."/>
            <person name="Goodwin S.B."/>
            <person name="Grigoriev I.V."/>
            <person name="Collemare J."/>
            <person name="Bradshaw R.E."/>
        </authorList>
    </citation>
    <scope>NUCLEOTIDE SEQUENCE [LARGE SCALE GENOMIC DNA]</scope>
    <source>
        <strain evidence="10">NZE10 / CBS 128990</strain>
    </source>
</reference>
<comment type="similarity">
    <text evidence="5">Belongs to the BCD1 family.</text>
</comment>
<dbReference type="OrthoDB" id="272357at2759"/>
<dbReference type="Pfam" id="PF25790">
    <property type="entry name" value="BCD1"/>
    <property type="match status" value="1"/>
</dbReference>
<dbReference type="SUPFAM" id="SSF144232">
    <property type="entry name" value="HIT/MYND zinc finger-like"/>
    <property type="match status" value="1"/>
</dbReference>
<feature type="compositionally biased region" description="Basic residues" evidence="7">
    <location>
        <begin position="176"/>
        <end position="185"/>
    </location>
</feature>
<dbReference type="eggNOG" id="KOG2858">
    <property type="taxonomic scope" value="Eukaryota"/>
</dbReference>
<protein>
    <recommendedName>
        <fullName evidence="8">HIT-type domain-containing protein</fullName>
    </recommendedName>
</protein>
<dbReference type="HOGENOM" id="CLU_025524_5_1_1"/>